<sequence length="104" mass="11882">MKYVKIELTQGNINNDHLYLSSVIEFFPKSSIGGSNIESQAETLLEVHSGIEKPVLTDIAGDKKIFRKRSWVGEFFKVHELKAGDYVVIEHTDSNRYHVYPART</sequence>
<dbReference type="SUPFAM" id="SSF101936">
    <property type="entry name" value="DNA-binding pseudobarrel domain"/>
    <property type="match status" value="1"/>
</dbReference>
<dbReference type="Proteomes" id="UP001065322">
    <property type="component" value="Chromosome"/>
</dbReference>
<organism evidence="1 2">
    <name type="scientific">Thalassolituus hydrocarboniclasticus</name>
    <dbReference type="NCBI Taxonomy" id="2742796"/>
    <lineage>
        <taxon>Bacteria</taxon>
        <taxon>Pseudomonadati</taxon>
        <taxon>Pseudomonadota</taxon>
        <taxon>Gammaproteobacteria</taxon>
        <taxon>Oceanospirillales</taxon>
        <taxon>Oceanospirillaceae</taxon>
        <taxon>Thalassolituus</taxon>
    </lineage>
</organism>
<keyword evidence="2" id="KW-1185">Reference proteome</keyword>
<name>A0ABY6AE66_9GAMM</name>
<dbReference type="EMBL" id="CP054475">
    <property type="protein sequence ID" value="UXD88754.1"/>
    <property type="molecule type" value="Genomic_DNA"/>
</dbReference>
<protein>
    <submittedName>
        <fullName evidence="1">Uncharacterized protein</fullName>
    </submittedName>
</protein>
<dbReference type="InterPro" id="IPR015300">
    <property type="entry name" value="DNA-bd_pseudobarrel_sf"/>
</dbReference>
<evidence type="ECO:0000313" key="2">
    <source>
        <dbReference type="Proteomes" id="UP001065322"/>
    </source>
</evidence>
<evidence type="ECO:0000313" key="1">
    <source>
        <dbReference type="EMBL" id="UXD88754.1"/>
    </source>
</evidence>
<gene>
    <name evidence="1" type="ORF">HUF19_15505</name>
</gene>
<dbReference type="RefSeq" id="WP_260997477.1">
    <property type="nucleotide sequence ID" value="NZ_CP054475.1"/>
</dbReference>
<accession>A0ABY6AE66</accession>
<reference evidence="2" key="1">
    <citation type="submission" date="2020-06" db="EMBL/GenBank/DDBJ databases">
        <title>Thalassolituus marinus alknpb1M-1, a hydrocarbon-degrading bacterium isolated from the deep-sea overlying water using an in-situ strategy from the South China Sea basin.</title>
        <authorList>
            <person name="Dong C."/>
            <person name="Chen Y."/>
            <person name="Shao Z."/>
        </authorList>
    </citation>
    <scope>NUCLEOTIDE SEQUENCE [LARGE SCALE GENOMIC DNA]</scope>
    <source>
        <strain evidence="2">alknpb1M-1</strain>
    </source>
</reference>
<proteinExistence type="predicted"/>